<evidence type="ECO:0000256" key="3">
    <source>
        <dbReference type="ARBA" id="ARBA00021347"/>
    </source>
</evidence>
<dbReference type="GO" id="GO:0005634">
    <property type="term" value="C:nucleus"/>
    <property type="evidence" value="ECO:0007669"/>
    <property type="project" value="UniProtKB-SubCell"/>
</dbReference>
<comment type="similarity">
    <text evidence="2">Belongs to the SKP1 family.</text>
</comment>
<reference evidence="9" key="2">
    <citation type="submission" date="2020-04" db="EMBL/GenBank/DDBJ databases">
        <authorList>
            <consortium name="NCBI Genome Project"/>
        </authorList>
    </citation>
    <scope>NUCLEOTIDE SEQUENCE</scope>
    <source>
        <strain evidence="9">CBS 304.34</strain>
    </source>
</reference>
<dbReference type="PANTHER" id="PTHR20648">
    <property type="entry name" value="ELONGIN-C"/>
    <property type="match status" value="1"/>
</dbReference>
<reference evidence="7 9" key="1">
    <citation type="journal article" date="2020" name="Stud. Mycol.">
        <title>101 Dothideomycetes genomes: a test case for predicting lifestyles and emergence of pathogens.</title>
        <authorList>
            <person name="Haridas S."/>
            <person name="Albert R."/>
            <person name="Binder M."/>
            <person name="Bloem J."/>
            <person name="Labutti K."/>
            <person name="Salamov A."/>
            <person name="Andreopoulos B."/>
            <person name="Baker S."/>
            <person name="Barry K."/>
            <person name="Bills G."/>
            <person name="Bluhm B."/>
            <person name="Cannon C."/>
            <person name="Castanera R."/>
            <person name="Culley D."/>
            <person name="Daum C."/>
            <person name="Ezra D."/>
            <person name="Gonzalez J."/>
            <person name="Henrissat B."/>
            <person name="Kuo A."/>
            <person name="Liang C."/>
            <person name="Lipzen A."/>
            <person name="Lutzoni F."/>
            <person name="Magnuson J."/>
            <person name="Mondo S."/>
            <person name="Nolan M."/>
            <person name="Ohm R."/>
            <person name="Pangilinan J."/>
            <person name="Park H.-J."/>
            <person name="Ramirez L."/>
            <person name="Alfaro M."/>
            <person name="Sun H."/>
            <person name="Tritt A."/>
            <person name="Yoshinaga Y."/>
            <person name="Zwiers L.-H."/>
            <person name="Turgeon B."/>
            <person name="Goodwin S."/>
            <person name="Spatafora J."/>
            <person name="Crous P."/>
            <person name="Grigoriev I."/>
        </authorList>
    </citation>
    <scope>NUCLEOTIDE SEQUENCE</scope>
    <source>
        <strain evidence="7 9">CBS 304.34</strain>
    </source>
</reference>
<evidence type="ECO:0000256" key="4">
    <source>
        <dbReference type="ARBA" id="ARBA00023242"/>
    </source>
</evidence>
<reference evidence="9" key="3">
    <citation type="submission" date="2025-04" db="UniProtKB">
        <authorList>
            <consortium name="RefSeq"/>
        </authorList>
    </citation>
    <scope>IDENTIFICATION</scope>
    <source>
        <strain evidence="9">CBS 304.34</strain>
    </source>
</reference>
<dbReference type="Proteomes" id="UP000504636">
    <property type="component" value="Unplaced"/>
</dbReference>
<dbReference type="Pfam" id="PF03931">
    <property type="entry name" value="Skp1_POZ"/>
    <property type="match status" value="1"/>
</dbReference>
<comment type="subcellular location">
    <subcellularLocation>
        <location evidence="1">Nucleus</location>
    </subcellularLocation>
</comment>
<feature type="domain" description="SKP1 component POZ" evidence="6">
    <location>
        <begin position="11"/>
        <end position="74"/>
    </location>
</feature>
<keyword evidence="8" id="KW-1185">Reference proteome</keyword>
<dbReference type="Gene3D" id="3.30.710.10">
    <property type="entry name" value="Potassium Channel Kv1.1, Chain A"/>
    <property type="match status" value="1"/>
</dbReference>
<evidence type="ECO:0000256" key="1">
    <source>
        <dbReference type="ARBA" id="ARBA00004123"/>
    </source>
</evidence>
<dbReference type="CDD" id="cd18321">
    <property type="entry name" value="BTB_POZ_EloC"/>
    <property type="match status" value="1"/>
</dbReference>
<dbReference type="OrthoDB" id="249087at2759"/>
<sequence>MALNDEGQTNYVTLVSSDGFEFKILRSAACIAPTIKNMLNPATGWQEARENRCIFKDINGIVLEKICEYLYYNEKYENCKDIPDLDIPPELCLELVMAADYLQGMASRRRLAKELVLSAMQFDRLTRFLNTLDLTC</sequence>
<comment type="function">
    <text evidence="5">Essential component of the SCF (SKP1-CUL1-F-box protein) E3 ubiquitin ligase complexes, which mediate the ubiquitination and subsequent proteasomal degradation of target proteins. Controls sulfur metabolite repression, probably by mediating the inactivation or degradation of the metR transcription factor.</text>
</comment>
<evidence type="ECO:0000256" key="2">
    <source>
        <dbReference type="ARBA" id="ARBA00009993"/>
    </source>
</evidence>
<dbReference type="SMART" id="SM00512">
    <property type="entry name" value="Skp1"/>
    <property type="match status" value="1"/>
</dbReference>
<protein>
    <recommendedName>
        <fullName evidence="3">Elongin-C</fullName>
    </recommendedName>
</protein>
<accession>A0A6A6Y8G6</accession>
<evidence type="ECO:0000256" key="5">
    <source>
        <dbReference type="ARBA" id="ARBA00045385"/>
    </source>
</evidence>
<dbReference type="InterPro" id="IPR039948">
    <property type="entry name" value="ELC1"/>
</dbReference>
<evidence type="ECO:0000313" key="8">
    <source>
        <dbReference type="Proteomes" id="UP000504636"/>
    </source>
</evidence>
<dbReference type="EMBL" id="MU003711">
    <property type="protein sequence ID" value="KAF2804853.1"/>
    <property type="molecule type" value="Genomic_DNA"/>
</dbReference>
<gene>
    <name evidence="7 9" type="ORF">BDZ99DRAFT_144308</name>
</gene>
<dbReference type="GeneID" id="54453612"/>
<proteinExistence type="inferred from homology"/>
<evidence type="ECO:0000259" key="6">
    <source>
        <dbReference type="Pfam" id="PF03931"/>
    </source>
</evidence>
<dbReference type="FunFam" id="3.30.710.10:FF:000035">
    <property type="entry name" value="Elongin C transcription elongation factor"/>
    <property type="match status" value="1"/>
</dbReference>
<dbReference type="RefSeq" id="XP_033571817.1">
    <property type="nucleotide sequence ID" value="XM_033712719.1"/>
</dbReference>
<dbReference type="InterPro" id="IPR011333">
    <property type="entry name" value="SKP1/BTB/POZ_sf"/>
</dbReference>
<dbReference type="GO" id="GO:0006511">
    <property type="term" value="P:ubiquitin-dependent protein catabolic process"/>
    <property type="evidence" value="ECO:0007669"/>
    <property type="project" value="InterPro"/>
</dbReference>
<name>A0A6A6Y8G6_9PEZI</name>
<dbReference type="AlphaFoldDB" id="A0A6A6Y8G6"/>
<dbReference type="SUPFAM" id="SSF54695">
    <property type="entry name" value="POZ domain"/>
    <property type="match status" value="1"/>
</dbReference>
<organism evidence="7">
    <name type="scientific">Mytilinidion resinicola</name>
    <dbReference type="NCBI Taxonomy" id="574789"/>
    <lineage>
        <taxon>Eukaryota</taxon>
        <taxon>Fungi</taxon>
        <taxon>Dikarya</taxon>
        <taxon>Ascomycota</taxon>
        <taxon>Pezizomycotina</taxon>
        <taxon>Dothideomycetes</taxon>
        <taxon>Pleosporomycetidae</taxon>
        <taxon>Mytilinidiales</taxon>
        <taxon>Mytilinidiaceae</taxon>
        <taxon>Mytilinidion</taxon>
    </lineage>
</organism>
<keyword evidence="4" id="KW-0539">Nucleus</keyword>
<dbReference type="InterPro" id="IPR016073">
    <property type="entry name" value="Skp1_comp_POZ"/>
</dbReference>
<evidence type="ECO:0000313" key="7">
    <source>
        <dbReference type="EMBL" id="KAF2804853.1"/>
    </source>
</evidence>
<dbReference type="InterPro" id="IPR001232">
    <property type="entry name" value="SKP1-like"/>
</dbReference>
<evidence type="ECO:0000313" key="9">
    <source>
        <dbReference type="RefSeq" id="XP_033571817.1"/>
    </source>
</evidence>